<dbReference type="CDD" id="cd22272">
    <property type="entry name" value="DPBB_EXLX1-like"/>
    <property type="match status" value="1"/>
</dbReference>
<dbReference type="PROSITE" id="PS51173">
    <property type="entry name" value="CBM2"/>
    <property type="match status" value="1"/>
</dbReference>
<reference evidence="3" key="1">
    <citation type="journal article" date="2021" name="Antonie Van Leeuwenhoek">
        <title>Draft genome and description of Waterburya agarophytonicola gen. nov. sp. nov. (Pleurocapsales, Cyanobacteria): a seaweed symbiont.</title>
        <authorList>
            <person name="Bonthond G."/>
            <person name="Shalygin S."/>
            <person name="Bayer T."/>
            <person name="Weinberger F."/>
        </authorList>
    </citation>
    <scope>NUCLEOTIDE SEQUENCE</scope>
    <source>
        <strain evidence="3">KI4</strain>
    </source>
</reference>
<dbReference type="InterPro" id="IPR001919">
    <property type="entry name" value="CBD2"/>
</dbReference>
<protein>
    <submittedName>
        <fullName evidence="3">Cellulose binding domain-containing protein</fullName>
    </submittedName>
</protein>
<gene>
    <name evidence="3" type="ORF">I4641_00560</name>
</gene>
<accession>A0A964BNM6</accession>
<dbReference type="SUPFAM" id="SSF50685">
    <property type="entry name" value="Barwin-like endoglucanases"/>
    <property type="match status" value="1"/>
</dbReference>
<dbReference type="InterPro" id="IPR036749">
    <property type="entry name" value="Expansin_CBD_sf"/>
</dbReference>
<dbReference type="AlphaFoldDB" id="A0A964BNM6"/>
<dbReference type="GO" id="GO:0030247">
    <property type="term" value="F:polysaccharide binding"/>
    <property type="evidence" value="ECO:0007669"/>
    <property type="project" value="UniProtKB-UniRule"/>
</dbReference>
<keyword evidence="1" id="KW-0732">Signal</keyword>
<sequence length="499" mass="55168">MQTSNNNLIRTEFSVKTEWEQGFSARLDIFNEGEIVEDWTIEFQSEFEIKPGEIWGAEIVSQEGDLYILKPVDYNETIDSQQGTSIFFNANKVNGEILSPTSIVLNDDSSAIKQTIIEPVEEEVVEQTVIEPIEEEVVEQTIDSSITETTTEEEIEADVNFTLVKNWDSGFEGKISITNNTGGNLDSWSLEFDFPNQINNIWDAEIEENADGSYVITHAAWNREIVAGETLTFGFTGNNSVTSEPQNFDLDGSVFNSASRSDSIYTYSNDDLESELELGREYQGRATFYDAANPAGGLGASGYDVPMQSELHKVVAINNIQWNGSEASGGFFEVSGPKQRDGAAPITVQVVDYLYERADGFDMSAEAFEKVADPIDGVVNIEYKLIAPGDDYVTAYGYSIGQGIVVEGIDQTNPYYAAVRLNNHRYPIESVDLITNGGNLVQLERESDNRFVLEGNYPLYGGQDLVVTDIFGQQVTLDDIDITNGSSADIVTGEQFELV</sequence>
<evidence type="ECO:0000313" key="3">
    <source>
        <dbReference type="EMBL" id="MCC0175472.1"/>
    </source>
</evidence>
<comment type="caution">
    <text evidence="3">The sequence shown here is derived from an EMBL/GenBank/DDBJ whole genome shotgun (WGS) entry which is preliminary data.</text>
</comment>
<feature type="domain" description="CBM2" evidence="2">
    <location>
        <begin position="148"/>
        <end position="258"/>
    </location>
</feature>
<evidence type="ECO:0000256" key="1">
    <source>
        <dbReference type="ARBA" id="ARBA00022729"/>
    </source>
</evidence>
<dbReference type="InterPro" id="IPR051477">
    <property type="entry name" value="Expansin_CellWall"/>
</dbReference>
<dbReference type="GO" id="GO:0005975">
    <property type="term" value="P:carbohydrate metabolic process"/>
    <property type="evidence" value="ECO:0007669"/>
    <property type="project" value="InterPro"/>
</dbReference>
<dbReference type="Pfam" id="PF00553">
    <property type="entry name" value="CBM_2"/>
    <property type="match status" value="2"/>
</dbReference>
<dbReference type="InterPro" id="IPR008965">
    <property type="entry name" value="CBM2/CBM3_carb-bd_dom_sf"/>
</dbReference>
<dbReference type="PANTHER" id="PTHR31836:SF21">
    <property type="entry name" value="EXPANSIN-LIKE PROTEIN 7"/>
    <property type="match status" value="1"/>
</dbReference>
<dbReference type="InterPro" id="IPR036908">
    <property type="entry name" value="RlpA-like_sf"/>
</dbReference>
<dbReference type="SUPFAM" id="SSF49384">
    <property type="entry name" value="Carbohydrate-binding domain"/>
    <property type="match status" value="2"/>
</dbReference>
<name>A0A964BNM6_9CYAN</name>
<dbReference type="Proteomes" id="UP000729733">
    <property type="component" value="Unassembled WGS sequence"/>
</dbReference>
<dbReference type="SMART" id="SM00637">
    <property type="entry name" value="CBD_II"/>
    <property type="match status" value="2"/>
</dbReference>
<evidence type="ECO:0000259" key="2">
    <source>
        <dbReference type="PROSITE" id="PS51173"/>
    </source>
</evidence>
<dbReference type="Gene3D" id="2.40.40.10">
    <property type="entry name" value="RlpA-like domain"/>
    <property type="match status" value="1"/>
</dbReference>
<dbReference type="Gene3D" id="2.60.40.760">
    <property type="entry name" value="Expansin, cellulose-binding-like domain"/>
    <property type="match status" value="1"/>
</dbReference>
<dbReference type="RefSeq" id="WP_229638471.1">
    <property type="nucleotide sequence ID" value="NZ_JADWDC010000001.1"/>
</dbReference>
<dbReference type="Gene3D" id="2.60.40.290">
    <property type="match status" value="2"/>
</dbReference>
<dbReference type="PANTHER" id="PTHR31836">
    <property type="match status" value="1"/>
</dbReference>
<organism evidence="3 4">
    <name type="scientific">Waterburya agarophytonicola KI4</name>
    <dbReference type="NCBI Taxonomy" id="2874699"/>
    <lineage>
        <taxon>Bacteria</taxon>
        <taxon>Bacillati</taxon>
        <taxon>Cyanobacteriota</taxon>
        <taxon>Cyanophyceae</taxon>
        <taxon>Pleurocapsales</taxon>
        <taxon>Hyellaceae</taxon>
        <taxon>Waterburya</taxon>
        <taxon>Waterburya agarophytonicola</taxon>
    </lineage>
</organism>
<keyword evidence="4" id="KW-1185">Reference proteome</keyword>
<proteinExistence type="predicted"/>
<evidence type="ECO:0000313" key="4">
    <source>
        <dbReference type="Proteomes" id="UP000729733"/>
    </source>
</evidence>
<dbReference type="EMBL" id="JADWDC010000001">
    <property type="protein sequence ID" value="MCC0175472.1"/>
    <property type="molecule type" value="Genomic_DNA"/>
</dbReference>
<dbReference type="GO" id="GO:0004553">
    <property type="term" value="F:hydrolase activity, hydrolyzing O-glycosyl compounds"/>
    <property type="evidence" value="ECO:0007669"/>
    <property type="project" value="InterPro"/>
</dbReference>
<dbReference type="InterPro" id="IPR012291">
    <property type="entry name" value="CBM2_carb-bd_dom_sf"/>
</dbReference>
<dbReference type="NCBIfam" id="NF041144">
    <property type="entry name" value="expansin_EXLX1"/>
    <property type="match status" value="1"/>
</dbReference>
<dbReference type="InterPro" id="IPR049818">
    <property type="entry name" value="Expansin_EXLX1-like"/>
</dbReference>